<feature type="chain" id="PRO_5002317102" description="Cellulose-binding family II protein" evidence="2">
    <location>
        <begin position="17"/>
        <end position="299"/>
    </location>
</feature>
<proteinExistence type="predicted"/>
<organism evidence="3 4">
    <name type="scientific">Cylindrobasidium torrendii FP15055 ss-10</name>
    <dbReference type="NCBI Taxonomy" id="1314674"/>
    <lineage>
        <taxon>Eukaryota</taxon>
        <taxon>Fungi</taxon>
        <taxon>Dikarya</taxon>
        <taxon>Basidiomycota</taxon>
        <taxon>Agaricomycotina</taxon>
        <taxon>Agaricomycetes</taxon>
        <taxon>Agaricomycetidae</taxon>
        <taxon>Agaricales</taxon>
        <taxon>Marasmiineae</taxon>
        <taxon>Physalacriaceae</taxon>
        <taxon>Cylindrobasidium</taxon>
    </lineage>
</organism>
<dbReference type="OrthoDB" id="94998at2759"/>
<keyword evidence="4" id="KW-1185">Reference proteome</keyword>
<accession>A0A0D7BDC6</accession>
<name>A0A0D7BDC6_9AGAR</name>
<evidence type="ECO:0000256" key="1">
    <source>
        <dbReference type="SAM" id="MobiDB-lite"/>
    </source>
</evidence>
<reference evidence="3 4" key="1">
    <citation type="journal article" date="2015" name="Fungal Genet. Biol.">
        <title>Evolution of novel wood decay mechanisms in Agaricales revealed by the genome sequences of Fistulina hepatica and Cylindrobasidium torrendii.</title>
        <authorList>
            <person name="Floudas D."/>
            <person name="Held B.W."/>
            <person name="Riley R."/>
            <person name="Nagy L.G."/>
            <person name="Koehler G."/>
            <person name="Ransdell A.S."/>
            <person name="Younus H."/>
            <person name="Chow J."/>
            <person name="Chiniquy J."/>
            <person name="Lipzen A."/>
            <person name="Tritt A."/>
            <person name="Sun H."/>
            <person name="Haridas S."/>
            <person name="LaButti K."/>
            <person name="Ohm R.A."/>
            <person name="Kues U."/>
            <person name="Blanchette R.A."/>
            <person name="Grigoriev I.V."/>
            <person name="Minto R.E."/>
            <person name="Hibbett D.S."/>
        </authorList>
    </citation>
    <scope>NUCLEOTIDE SEQUENCE [LARGE SCALE GENOMIC DNA]</scope>
    <source>
        <strain evidence="3 4">FP15055 ss-10</strain>
    </source>
</reference>
<evidence type="ECO:0000313" key="4">
    <source>
        <dbReference type="Proteomes" id="UP000054007"/>
    </source>
</evidence>
<gene>
    <name evidence="3" type="ORF">CYLTODRAFT_489665</name>
</gene>
<sequence>MFSSAFVFALVASAMAAPSIPPLQQSTRPVESFASSSNARSTLPTRRAIEPTTWDPPSNLVTPLKEAWDHEMSTYSDPTGFRNYGFDQIMATNGSINYCVRWDSDQVSTEADRATIASAIERSVGKWMEWLYGYDAFPFSSIPVTVVGWAVKDTSLLQGDSSGFNVYTDTDPEGIPQCAESCGRFFHQDNNYSGCAAGQEGHYDMSLWLTDGMGDAGAGGDWGQRTSTEYFLEAMHTENPHIIEHEIGHTFALDDFYDWTPTGVTNFIMLAGSATEVTDFDGWMLRNWWTDLIKGRYNL</sequence>
<dbReference type="STRING" id="1314674.A0A0D7BDC6"/>
<dbReference type="EMBL" id="KN880500">
    <property type="protein sequence ID" value="KIY68537.1"/>
    <property type="molecule type" value="Genomic_DNA"/>
</dbReference>
<evidence type="ECO:0000256" key="2">
    <source>
        <dbReference type="SAM" id="SignalP"/>
    </source>
</evidence>
<feature type="compositionally biased region" description="Polar residues" evidence="1">
    <location>
        <begin position="22"/>
        <end position="44"/>
    </location>
</feature>
<feature type="region of interest" description="Disordered" evidence="1">
    <location>
        <begin position="21"/>
        <end position="44"/>
    </location>
</feature>
<feature type="signal peptide" evidence="2">
    <location>
        <begin position="1"/>
        <end position="16"/>
    </location>
</feature>
<keyword evidence="2" id="KW-0732">Signal</keyword>
<dbReference type="PANTHER" id="PTHR35606">
    <property type="entry name" value="CELLULOSE-BINDING FAMILY II PROTEIN"/>
    <property type="match status" value="1"/>
</dbReference>
<protein>
    <recommendedName>
        <fullName evidence="5">Cellulose-binding family II protein</fullName>
    </recommendedName>
</protein>
<dbReference type="AlphaFoldDB" id="A0A0D7BDC6"/>
<dbReference type="Proteomes" id="UP000054007">
    <property type="component" value="Unassembled WGS sequence"/>
</dbReference>
<evidence type="ECO:0008006" key="5">
    <source>
        <dbReference type="Google" id="ProtNLM"/>
    </source>
</evidence>
<evidence type="ECO:0000313" key="3">
    <source>
        <dbReference type="EMBL" id="KIY68537.1"/>
    </source>
</evidence>
<dbReference type="PANTHER" id="PTHR35606:SF4">
    <property type="entry name" value="CELLULOSE-BINDING FAMILY II PROTEIN"/>
    <property type="match status" value="1"/>
</dbReference>